<dbReference type="Pfam" id="PF03061">
    <property type="entry name" value="4HBT"/>
    <property type="match status" value="1"/>
</dbReference>
<dbReference type="OrthoDB" id="2831072at2759"/>
<reference evidence="4 5" key="1">
    <citation type="journal article" date="2016" name="Genome Biol. Evol.">
        <title>Divergent and convergent evolution of fungal pathogenicity.</title>
        <authorList>
            <person name="Shang Y."/>
            <person name="Xiao G."/>
            <person name="Zheng P."/>
            <person name="Cen K."/>
            <person name="Zhan S."/>
            <person name="Wang C."/>
        </authorList>
    </citation>
    <scope>NUCLEOTIDE SEQUENCE [LARGE SCALE GENOMIC DNA]</scope>
    <source>
        <strain evidence="4 5">ARSEF 2679</strain>
    </source>
</reference>
<evidence type="ECO:0000313" key="5">
    <source>
        <dbReference type="Proteomes" id="UP000076744"/>
    </source>
</evidence>
<evidence type="ECO:0000313" key="4">
    <source>
        <dbReference type="EMBL" id="OAA62322.1"/>
    </source>
</evidence>
<name>A0A162J194_CORFA</name>
<dbReference type="EMBL" id="AZHB01000012">
    <property type="protein sequence ID" value="OAA62322.1"/>
    <property type="molecule type" value="Genomic_DNA"/>
</dbReference>
<feature type="domain" description="Thioesterase" evidence="3">
    <location>
        <begin position="62"/>
        <end position="138"/>
    </location>
</feature>
<sequence length="159" mass="17357">MEVTGTPEERIQMFLDFASKSDTNWQSRISPYVKLLSVRASGPHPSVTFSFIVDECHNNASGNMHGGAVATLFDWATSMPLALVCRPGHWSYMGVSRNLDVSYLRPAPVGTECLLEAEIVSVGRSMAMLRGTLRRKADGAILATCSHDKVNTDPPVSKM</sequence>
<dbReference type="PANTHER" id="PTHR21660">
    <property type="entry name" value="THIOESTERASE SUPERFAMILY MEMBER-RELATED"/>
    <property type="match status" value="1"/>
</dbReference>
<evidence type="ECO:0000256" key="2">
    <source>
        <dbReference type="ARBA" id="ARBA00022801"/>
    </source>
</evidence>
<dbReference type="GeneID" id="30021623"/>
<dbReference type="PANTHER" id="PTHR21660:SF1">
    <property type="entry name" value="ACYL-COENZYME A THIOESTERASE 13"/>
    <property type="match status" value="1"/>
</dbReference>
<dbReference type="InterPro" id="IPR039298">
    <property type="entry name" value="ACOT13"/>
</dbReference>
<gene>
    <name evidence="4" type="ORF">ISF_05331</name>
</gene>
<keyword evidence="5" id="KW-1185">Reference proteome</keyword>
<dbReference type="STRING" id="1081104.A0A162J194"/>
<organism evidence="4 5">
    <name type="scientific">Cordyceps fumosorosea (strain ARSEF 2679)</name>
    <name type="common">Isaria fumosorosea</name>
    <dbReference type="NCBI Taxonomy" id="1081104"/>
    <lineage>
        <taxon>Eukaryota</taxon>
        <taxon>Fungi</taxon>
        <taxon>Dikarya</taxon>
        <taxon>Ascomycota</taxon>
        <taxon>Pezizomycotina</taxon>
        <taxon>Sordariomycetes</taxon>
        <taxon>Hypocreomycetidae</taxon>
        <taxon>Hypocreales</taxon>
        <taxon>Cordycipitaceae</taxon>
        <taxon>Cordyceps</taxon>
    </lineage>
</organism>
<keyword evidence="2" id="KW-0378">Hydrolase</keyword>
<dbReference type="GO" id="GO:0047617">
    <property type="term" value="F:fatty acyl-CoA hydrolase activity"/>
    <property type="evidence" value="ECO:0007669"/>
    <property type="project" value="InterPro"/>
</dbReference>
<dbReference type="CDD" id="cd03443">
    <property type="entry name" value="PaaI_thioesterase"/>
    <property type="match status" value="1"/>
</dbReference>
<accession>A0A162J194</accession>
<proteinExistence type="inferred from homology"/>
<dbReference type="SUPFAM" id="SSF54637">
    <property type="entry name" value="Thioesterase/thiol ester dehydrase-isomerase"/>
    <property type="match status" value="1"/>
</dbReference>
<dbReference type="Proteomes" id="UP000076744">
    <property type="component" value="Unassembled WGS sequence"/>
</dbReference>
<comment type="similarity">
    <text evidence="1">Belongs to the thioesterase PaaI family.</text>
</comment>
<dbReference type="InterPro" id="IPR029069">
    <property type="entry name" value="HotDog_dom_sf"/>
</dbReference>
<protein>
    <submittedName>
        <fullName evidence="4">Thioesterase superfamily</fullName>
    </submittedName>
</protein>
<dbReference type="RefSeq" id="XP_018704072.1">
    <property type="nucleotide sequence ID" value="XM_018848936.1"/>
</dbReference>
<dbReference type="Gene3D" id="3.10.129.10">
    <property type="entry name" value="Hotdog Thioesterase"/>
    <property type="match status" value="1"/>
</dbReference>
<dbReference type="AlphaFoldDB" id="A0A162J194"/>
<dbReference type="InterPro" id="IPR006683">
    <property type="entry name" value="Thioestr_dom"/>
</dbReference>
<evidence type="ECO:0000259" key="3">
    <source>
        <dbReference type="Pfam" id="PF03061"/>
    </source>
</evidence>
<comment type="caution">
    <text evidence="4">The sequence shown here is derived from an EMBL/GenBank/DDBJ whole genome shotgun (WGS) entry which is preliminary data.</text>
</comment>
<evidence type="ECO:0000256" key="1">
    <source>
        <dbReference type="ARBA" id="ARBA00008324"/>
    </source>
</evidence>